<protein>
    <submittedName>
        <fullName evidence="6">Cytochrome C</fullName>
    </submittedName>
</protein>
<dbReference type="InterPro" id="IPR049386">
    <property type="entry name" value="FCSD_central"/>
</dbReference>
<feature type="domain" description="Flavocytochrome c sulphide dehydrogenase flavin-binding" evidence="4">
    <location>
        <begin position="363"/>
        <end position="429"/>
    </location>
</feature>
<dbReference type="SUPFAM" id="SSF55424">
    <property type="entry name" value="FAD/NAD-linked reductases, dimerisation (C-terminal) domain"/>
    <property type="match status" value="1"/>
</dbReference>
<name>A0A423PPM6_9GAMM</name>
<dbReference type="GO" id="GO:0050660">
    <property type="term" value="F:flavin adenine dinucleotide binding"/>
    <property type="evidence" value="ECO:0007669"/>
    <property type="project" value="InterPro"/>
</dbReference>
<evidence type="ECO:0000259" key="5">
    <source>
        <dbReference type="Pfam" id="PF21706"/>
    </source>
</evidence>
<dbReference type="InterPro" id="IPR015323">
    <property type="entry name" value="FlavoCytC_S_DH_flav-bd"/>
</dbReference>
<dbReference type="InterPro" id="IPR023753">
    <property type="entry name" value="FAD/NAD-binding_dom"/>
</dbReference>
<evidence type="ECO:0000259" key="4">
    <source>
        <dbReference type="Pfam" id="PF09242"/>
    </source>
</evidence>
<evidence type="ECO:0000256" key="2">
    <source>
        <dbReference type="ARBA" id="ARBA00022827"/>
    </source>
</evidence>
<dbReference type="InterPro" id="IPR016156">
    <property type="entry name" value="FAD/NAD-linked_Rdtase_dimer_sf"/>
</dbReference>
<dbReference type="EMBL" id="AYKF01000091">
    <property type="protein sequence ID" value="ROO27537.1"/>
    <property type="molecule type" value="Genomic_DNA"/>
</dbReference>
<accession>A0A423PPM6</accession>
<dbReference type="Gene3D" id="3.50.50.60">
    <property type="entry name" value="FAD/NAD(P)-binding domain"/>
    <property type="match status" value="2"/>
</dbReference>
<dbReference type="InterPro" id="IPR006311">
    <property type="entry name" value="TAT_signal"/>
</dbReference>
<organism evidence="6 7">
    <name type="scientific">Salinisphaera orenii YIM 95161</name>
    <dbReference type="NCBI Taxonomy" id="1051139"/>
    <lineage>
        <taxon>Bacteria</taxon>
        <taxon>Pseudomonadati</taxon>
        <taxon>Pseudomonadota</taxon>
        <taxon>Gammaproteobacteria</taxon>
        <taxon>Salinisphaerales</taxon>
        <taxon>Salinisphaeraceae</taxon>
        <taxon>Salinisphaera</taxon>
    </lineage>
</organism>
<gene>
    <name evidence="6" type="ORF">SAHL_11305</name>
</gene>
<dbReference type="PROSITE" id="PS51318">
    <property type="entry name" value="TAT"/>
    <property type="match status" value="1"/>
</dbReference>
<dbReference type="AlphaFoldDB" id="A0A423PPM6"/>
<dbReference type="RefSeq" id="WP_123591514.1">
    <property type="nucleotide sequence ID" value="NZ_AYKF01000091.1"/>
</dbReference>
<feature type="domain" description="FAD/NAD(P)-binding" evidence="3">
    <location>
        <begin position="38"/>
        <end position="139"/>
    </location>
</feature>
<dbReference type="Pfam" id="PF09242">
    <property type="entry name" value="FCSD-flav_bind"/>
    <property type="match status" value="1"/>
</dbReference>
<proteinExistence type="predicted"/>
<dbReference type="InterPro" id="IPR052541">
    <property type="entry name" value="SQRD"/>
</dbReference>
<dbReference type="Pfam" id="PF07992">
    <property type="entry name" value="Pyr_redox_2"/>
    <property type="match status" value="1"/>
</dbReference>
<sequence length="436" mass="45858">MSDGHDARRRALMRALAGTGLLAAAAPMPILGAQRGPRIVIAGGGFAGASCALALRRLAPAARVTLIDRQREFVTGPFCNTVVGGLNPAAAITQDHRGLAAAGVDVVHAEIEGVDPSARAAHLADGRRIAGDRLVVAPGIDFDYDALDGYGPEALDRVPAAWPGGAAALRRLHGQLQAMPEDGRVVLTVPDNPYRCPPGPYERASLIAHFLAEHKPRARVLLLDAKNHFSKEPLFRIGWDSRYPGRVEWRGRDDGARAMAIDVAGRRVHTVGGDEIAADVLNVIPPQRAGRLARDAGLADDAGWVPVNVHDFAAPGHEGVHVLGDAIRAEPMPKSAYSAHMQAQVCARAIAQALAGEPPGEAPLINACYSLIAPDYGISVTEVYRINGDRIAAVQQAGGTSALAAGPDTRRAESEYARSLYRNLVRDSFGSGAAPG</sequence>
<evidence type="ECO:0000313" key="6">
    <source>
        <dbReference type="EMBL" id="ROO27537.1"/>
    </source>
</evidence>
<dbReference type="Proteomes" id="UP000285123">
    <property type="component" value="Unassembled WGS sequence"/>
</dbReference>
<dbReference type="OrthoDB" id="9802771at2"/>
<dbReference type="GO" id="GO:0016491">
    <property type="term" value="F:oxidoreductase activity"/>
    <property type="evidence" value="ECO:0007669"/>
    <property type="project" value="InterPro"/>
</dbReference>
<evidence type="ECO:0000259" key="3">
    <source>
        <dbReference type="Pfam" id="PF07992"/>
    </source>
</evidence>
<feature type="domain" description="Sulfide dehydrogenase [flavocytochrome c] flavoprotein chain central" evidence="5">
    <location>
        <begin position="172"/>
        <end position="285"/>
    </location>
</feature>
<evidence type="ECO:0000313" key="7">
    <source>
        <dbReference type="Proteomes" id="UP000285123"/>
    </source>
</evidence>
<keyword evidence="2" id="KW-0274">FAD</keyword>
<dbReference type="SUPFAM" id="SSF51905">
    <property type="entry name" value="FAD/NAD(P)-binding domain"/>
    <property type="match status" value="2"/>
</dbReference>
<reference evidence="6 7" key="1">
    <citation type="submission" date="2013-10" db="EMBL/GenBank/DDBJ databases">
        <title>Salinisphaera halophila YIM 95161 Genome Sequencing.</title>
        <authorList>
            <person name="Lai Q."/>
            <person name="Li C."/>
            <person name="Shao Z."/>
        </authorList>
    </citation>
    <scope>NUCLEOTIDE SEQUENCE [LARGE SCALE GENOMIC DNA]</scope>
    <source>
        <strain evidence="6 7">YIM 95161</strain>
    </source>
</reference>
<dbReference type="PANTHER" id="PTHR43755:SF1">
    <property type="entry name" value="FAD-DEPENDENT PYRIDINE NUCLEOTIDE-DISULPHIDE OXIDOREDUCTASE"/>
    <property type="match status" value="1"/>
</dbReference>
<keyword evidence="1" id="KW-0285">Flavoprotein</keyword>
<dbReference type="InterPro" id="IPR036188">
    <property type="entry name" value="FAD/NAD-bd_sf"/>
</dbReference>
<dbReference type="InterPro" id="IPR037092">
    <property type="entry name" value="FlavoCytC_S_DH_flav-bd_sf"/>
</dbReference>
<evidence type="ECO:0000256" key="1">
    <source>
        <dbReference type="ARBA" id="ARBA00022630"/>
    </source>
</evidence>
<comment type="caution">
    <text evidence="6">The sequence shown here is derived from an EMBL/GenBank/DDBJ whole genome shotgun (WGS) entry which is preliminary data.</text>
</comment>
<dbReference type="Pfam" id="PF21706">
    <property type="entry name" value="FCSD_central"/>
    <property type="match status" value="1"/>
</dbReference>
<dbReference type="PANTHER" id="PTHR43755">
    <property type="match status" value="1"/>
</dbReference>
<dbReference type="Gene3D" id="3.90.760.10">
    <property type="entry name" value="Flavocytochrome c sulphide dehydrogenase, flavin-binding domain"/>
    <property type="match status" value="1"/>
</dbReference>